<feature type="compositionally biased region" description="Low complexity" evidence="1">
    <location>
        <begin position="350"/>
        <end position="360"/>
    </location>
</feature>
<accession>A0AAD2ADJ6</accession>
<feature type="region of interest" description="Disordered" evidence="1">
    <location>
        <begin position="242"/>
        <end position="300"/>
    </location>
</feature>
<dbReference type="Pfam" id="PF07816">
    <property type="entry name" value="DUF1645"/>
    <property type="match status" value="2"/>
</dbReference>
<feature type="compositionally biased region" description="Low complexity" evidence="1">
    <location>
        <begin position="242"/>
        <end position="261"/>
    </location>
</feature>
<sequence>MEVEVMLPSPPVDLNFDSASTSPYITAPSSPQRFGNLFYSTPTSHTSVSALYRDFKNYSAAATGRGDTTNDDGADFAFDFSGQLEKSSLTADELFDGGKIKPLKPPPLLQYENKPPDPPKSAQSPKKFTPRHRKEEFDPFAVAINQTQKENIQESSRRTKSLCPFRVSDLLFDADYNQRESKNSSAVPSSSNSSIFSATSWYKKWKIKDLLLFRSASESRATELKKNCHQDGDQVIKSCSFRSTDSVGSGSSRRTTGPSISAHELHYTPLKPPPRLQYENKPPDPPKSAQSPKKFSPRHRKEEFDPFAAAINQTQKENIQESSRRTKSLSPFRVSDLLFDADNNQRESKNSSAVPSSSNSSIFSATSWYKRWKIKDLLLFRSASESRATELKKNCHQDGDQVIKSCSFRSTDSVGSGSSRTTGPSISAHELHYTVNRAVSEEMKKRTFLPYKQGLLGCLGFNPSASSSR</sequence>
<dbReference type="PANTHER" id="PTHR33095:SF81">
    <property type="entry name" value="OS07G0619500 PROTEIN"/>
    <property type="match status" value="1"/>
</dbReference>
<gene>
    <name evidence="2" type="ORF">FPE_LOCUS33759</name>
</gene>
<name>A0AAD2ADJ6_9LAMI</name>
<reference evidence="2" key="1">
    <citation type="submission" date="2023-05" db="EMBL/GenBank/DDBJ databases">
        <authorList>
            <person name="Huff M."/>
        </authorList>
    </citation>
    <scope>NUCLEOTIDE SEQUENCE</scope>
</reference>
<feature type="region of interest" description="Disordered" evidence="1">
    <location>
        <begin position="340"/>
        <end position="360"/>
    </location>
</feature>
<evidence type="ECO:0000313" key="3">
    <source>
        <dbReference type="Proteomes" id="UP000834106"/>
    </source>
</evidence>
<evidence type="ECO:0008006" key="4">
    <source>
        <dbReference type="Google" id="ProtNLM"/>
    </source>
</evidence>
<feature type="region of interest" description="Disordered" evidence="1">
    <location>
        <begin position="95"/>
        <end position="132"/>
    </location>
</feature>
<dbReference type="AlphaFoldDB" id="A0AAD2ADJ6"/>
<dbReference type="Proteomes" id="UP000834106">
    <property type="component" value="Chromosome 22"/>
</dbReference>
<organism evidence="2 3">
    <name type="scientific">Fraxinus pennsylvanica</name>
    <dbReference type="NCBI Taxonomy" id="56036"/>
    <lineage>
        <taxon>Eukaryota</taxon>
        <taxon>Viridiplantae</taxon>
        <taxon>Streptophyta</taxon>
        <taxon>Embryophyta</taxon>
        <taxon>Tracheophyta</taxon>
        <taxon>Spermatophyta</taxon>
        <taxon>Magnoliopsida</taxon>
        <taxon>eudicotyledons</taxon>
        <taxon>Gunneridae</taxon>
        <taxon>Pentapetalae</taxon>
        <taxon>asterids</taxon>
        <taxon>lamiids</taxon>
        <taxon>Lamiales</taxon>
        <taxon>Oleaceae</taxon>
        <taxon>Oleeae</taxon>
        <taxon>Fraxinus</taxon>
    </lineage>
</organism>
<proteinExistence type="predicted"/>
<keyword evidence="3" id="KW-1185">Reference proteome</keyword>
<evidence type="ECO:0000313" key="2">
    <source>
        <dbReference type="EMBL" id="CAI9786329.1"/>
    </source>
</evidence>
<protein>
    <recommendedName>
        <fullName evidence="4">Calmodulin-binding protein</fullName>
    </recommendedName>
</protein>
<evidence type="ECO:0000256" key="1">
    <source>
        <dbReference type="SAM" id="MobiDB-lite"/>
    </source>
</evidence>
<dbReference type="EMBL" id="OU503057">
    <property type="protein sequence ID" value="CAI9786329.1"/>
    <property type="molecule type" value="Genomic_DNA"/>
</dbReference>
<dbReference type="InterPro" id="IPR012442">
    <property type="entry name" value="DUF1645_plant"/>
</dbReference>
<dbReference type="PANTHER" id="PTHR33095">
    <property type="entry name" value="OS07G0619500 PROTEIN"/>
    <property type="match status" value="1"/>
</dbReference>